<gene>
    <name evidence="2" type="ORF">H5410_056362</name>
</gene>
<evidence type="ECO:0000313" key="2">
    <source>
        <dbReference type="EMBL" id="KAG5576228.1"/>
    </source>
</evidence>
<evidence type="ECO:0000256" key="1">
    <source>
        <dbReference type="SAM" id="MobiDB-lite"/>
    </source>
</evidence>
<sequence length="172" mass="19453">MEQTIEAFKKSVDDKNLHIAQLMNRLEAFTPAESSHVPTCPPVKSKFQNEKQSSSIASLSVQQLQDMITITIRSQYGGTTQSSFLTPSEVDFPRKSLEGSLEIDNHEENEVDGWTLVSHKKQRHQAFLRIRLPKTRVIRSDVNQLQPPKSVKPCTRQKINGSLSQNVRSPIT</sequence>
<organism evidence="2 3">
    <name type="scientific">Solanum commersonii</name>
    <name type="common">Commerson's wild potato</name>
    <name type="synonym">Commerson's nightshade</name>
    <dbReference type="NCBI Taxonomy" id="4109"/>
    <lineage>
        <taxon>Eukaryota</taxon>
        <taxon>Viridiplantae</taxon>
        <taxon>Streptophyta</taxon>
        <taxon>Embryophyta</taxon>
        <taxon>Tracheophyta</taxon>
        <taxon>Spermatophyta</taxon>
        <taxon>Magnoliopsida</taxon>
        <taxon>eudicotyledons</taxon>
        <taxon>Gunneridae</taxon>
        <taxon>Pentapetalae</taxon>
        <taxon>asterids</taxon>
        <taxon>lamiids</taxon>
        <taxon>Solanales</taxon>
        <taxon>Solanaceae</taxon>
        <taxon>Solanoideae</taxon>
        <taxon>Solaneae</taxon>
        <taxon>Solanum</taxon>
    </lineage>
</organism>
<keyword evidence="3" id="KW-1185">Reference proteome</keyword>
<name>A0A9J5WM15_SOLCO</name>
<accession>A0A9J5WM15</accession>
<dbReference type="OrthoDB" id="10469190at2759"/>
<dbReference type="EMBL" id="JACXVP010000011">
    <property type="protein sequence ID" value="KAG5576228.1"/>
    <property type="molecule type" value="Genomic_DNA"/>
</dbReference>
<protein>
    <submittedName>
        <fullName evidence="2">Uncharacterized protein</fullName>
    </submittedName>
</protein>
<evidence type="ECO:0000313" key="3">
    <source>
        <dbReference type="Proteomes" id="UP000824120"/>
    </source>
</evidence>
<feature type="region of interest" description="Disordered" evidence="1">
    <location>
        <begin position="146"/>
        <end position="172"/>
    </location>
</feature>
<proteinExistence type="predicted"/>
<feature type="compositionally biased region" description="Polar residues" evidence="1">
    <location>
        <begin position="157"/>
        <end position="172"/>
    </location>
</feature>
<comment type="caution">
    <text evidence="2">The sequence shown here is derived from an EMBL/GenBank/DDBJ whole genome shotgun (WGS) entry which is preliminary data.</text>
</comment>
<dbReference type="Proteomes" id="UP000824120">
    <property type="component" value="Chromosome 11"/>
</dbReference>
<reference evidence="2 3" key="1">
    <citation type="submission" date="2020-09" db="EMBL/GenBank/DDBJ databases">
        <title>De no assembly of potato wild relative species, Solanum commersonii.</title>
        <authorList>
            <person name="Cho K."/>
        </authorList>
    </citation>
    <scope>NUCLEOTIDE SEQUENCE [LARGE SCALE GENOMIC DNA]</scope>
    <source>
        <strain evidence="2">LZ3.2</strain>
        <tissue evidence="2">Leaf</tissue>
    </source>
</reference>
<dbReference type="AlphaFoldDB" id="A0A9J5WM15"/>